<sequence>MFGLLAIYAFDELWTLSTYVKYGLMALQHRGAEKYVICVANGNVSCYSSKNMDEVVDKASSNRVIGATYADNDEHLYRETIDGFDVALLAERAHSVFDDLVRGIGRAMKSGSTNDIVAAFNLYSNVDGIPSFVAISSNGEVLAWRSPGGLTPMVLGGYGFDMAIISSESTAIDILDADIRRFVAPGEGFYISRYLLKNFRVETSVKSRLCLFELLYLARHDAVIDGVSVYEFRKRLGEELARVFDKDVDIAVGVPETALPYAIGFSNAIGRPFELAFVATGGRARSMLKFDPREKIVAIHLKMNPIRSSLEGKKIALVDDSMVTGSTVKTVSQILRYRIGVNEIHLLIASPPLISPCPYGVLKLGTENLLAANLTKEMAEKYLEVDSLHWLSIESIDRVAKMFRLSLCGRCFGVHFFG</sequence>
<protein>
    <submittedName>
        <fullName evidence="3">Amidophosphoribosyltransferase</fullName>
    </submittedName>
</protein>
<dbReference type="Gene3D" id="3.60.20.10">
    <property type="entry name" value="Glutamine Phosphoribosylpyrophosphate, subunit 1, domain 1"/>
    <property type="match status" value="1"/>
</dbReference>
<dbReference type="SUPFAM" id="SSF53271">
    <property type="entry name" value="PRTase-like"/>
    <property type="match status" value="1"/>
</dbReference>
<dbReference type="Gene3D" id="3.40.50.2020">
    <property type="match status" value="1"/>
</dbReference>
<organism evidence="3">
    <name type="scientific">Ignisphaera aggregans</name>
    <dbReference type="NCBI Taxonomy" id="334771"/>
    <lineage>
        <taxon>Archaea</taxon>
        <taxon>Thermoproteota</taxon>
        <taxon>Thermoprotei</taxon>
        <taxon>Desulfurococcales</taxon>
        <taxon>Desulfurococcaceae</taxon>
        <taxon>Ignisphaera</taxon>
    </lineage>
</organism>
<accession>A0A7J3I790</accession>
<dbReference type="GO" id="GO:0016757">
    <property type="term" value="F:glycosyltransferase activity"/>
    <property type="evidence" value="ECO:0007669"/>
    <property type="project" value="UniProtKB-KW"/>
</dbReference>
<comment type="caution">
    <text evidence="3">The sequence shown here is derived from an EMBL/GenBank/DDBJ whole genome shotgun (WGS) entry which is preliminary data.</text>
</comment>
<gene>
    <name evidence="3" type="ORF">ENT87_03015</name>
</gene>
<dbReference type="PANTHER" id="PTHR11907">
    <property type="entry name" value="AMIDOPHOSPHORIBOSYLTRANSFERASE"/>
    <property type="match status" value="1"/>
</dbReference>
<dbReference type="AlphaFoldDB" id="A0A7J3I790"/>
<proteinExistence type="predicted"/>
<dbReference type="InterPro" id="IPR000836">
    <property type="entry name" value="PRTase_dom"/>
</dbReference>
<name>A0A7J3I790_9CREN</name>
<evidence type="ECO:0000256" key="1">
    <source>
        <dbReference type="ARBA" id="ARBA00022679"/>
    </source>
</evidence>
<dbReference type="EMBL" id="DTAI01000082">
    <property type="protein sequence ID" value="HGN36503.1"/>
    <property type="molecule type" value="Genomic_DNA"/>
</dbReference>
<reference evidence="3" key="1">
    <citation type="journal article" date="2020" name="mSystems">
        <title>Genome- and Community-Level Interaction Insights into Carbon Utilization and Element Cycling Functions of Hydrothermarchaeota in Hydrothermal Sediment.</title>
        <authorList>
            <person name="Zhou Z."/>
            <person name="Liu Y."/>
            <person name="Xu W."/>
            <person name="Pan J."/>
            <person name="Luo Z.H."/>
            <person name="Li M."/>
        </authorList>
    </citation>
    <scope>NUCLEOTIDE SEQUENCE [LARGE SCALE GENOMIC DNA]</scope>
    <source>
        <strain evidence="3">SpSt-618</strain>
    </source>
</reference>
<evidence type="ECO:0000256" key="2">
    <source>
        <dbReference type="ARBA" id="ARBA00022962"/>
    </source>
</evidence>
<keyword evidence="1 3" id="KW-0808">Transferase</keyword>
<keyword evidence="2" id="KW-0315">Glutamine amidotransferase</keyword>
<dbReference type="InterPro" id="IPR029057">
    <property type="entry name" value="PRTase-like"/>
</dbReference>
<keyword evidence="3" id="KW-0328">Glycosyltransferase</keyword>
<dbReference type="InterPro" id="IPR029055">
    <property type="entry name" value="Ntn_hydrolases_N"/>
</dbReference>
<evidence type="ECO:0000313" key="3">
    <source>
        <dbReference type="EMBL" id="HGN36503.1"/>
    </source>
</evidence>
<dbReference type="CDD" id="cd06223">
    <property type="entry name" value="PRTases_typeI"/>
    <property type="match status" value="1"/>
</dbReference>
<dbReference type="SUPFAM" id="SSF56235">
    <property type="entry name" value="N-terminal nucleophile aminohydrolases (Ntn hydrolases)"/>
    <property type="match status" value="1"/>
</dbReference>